<organism evidence="4 5">
    <name type="scientific">Planotetraspora kaengkrachanensis</name>
    <dbReference type="NCBI Taxonomy" id="575193"/>
    <lineage>
        <taxon>Bacteria</taxon>
        <taxon>Bacillati</taxon>
        <taxon>Actinomycetota</taxon>
        <taxon>Actinomycetes</taxon>
        <taxon>Streptosporangiales</taxon>
        <taxon>Streptosporangiaceae</taxon>
        <taxon>Planotetraspora</taxon>
    </lineage>
</organism>
<evidence type="ECO:0000313" key="5">
    <source>
        <dbReference type="Proteomes" id="UP000630097"/>
    </source>
</evidence>
<dbReference type="PANTHER" id="PTHR43877">
    <property type="entry name" value="AMINOALKYLPHOSPHONATE N-ACETYLTRANSFERASE-RELATED-RELATED"/>
    <property type="match status" value="1"/>
</dbReference>
<dbReference type="CDD" id="cd04301">
    <property type="entry name" value="NAT_SF"/>
    <property type="match status" value="1"/>
</dbReference>
<protein>
    <submittedName>
        <fullName evidence="4">N-acetyltransferase</fullName>
    </submittedName>
</protein>
<dbReference type="PROSITE" id="PS51186">
    <property type="entry name" value="GNAT"/>
    <property type="match status" value="1"/>
</dbReference>
<gene>
    <name evidence="4" type="ORF">Pka01_04740</name>
</gene>
<name>A0A8J3LSK0_9ACTN</name>
<dbReference type="GO" id="GO:0016747">
    <property type="term" value="F:acyltransferase activity, transferring groups other than amino-acyl groups"/>
    <property type="evidence" value="ECO:0007669"/>
    <property type="project" value="InterPro"/>
</dbReference>
<accession>A0A8J3LSK0</accession>
<dbReference type="Gene3D" id="3.40.630.30">
    <property type="match status" value="1"/>
</dbReference>
<keyword evidence="2" id="KW-0012">Acyltransferase</keyword>
<dbReference type="InterPro" id="IPR016181">
    <property type="entry name" value="Acyl_CoA_acyltransferase"/>
</dbReference>
<dbReference type="AlphaFoldDB" id="A0A8J3LSK0"/>
<dbReference type="InterPro" id="IPR050832">
    <property type="entry name" value="Bact_Acetyltransf"/>
</dbReference>
<evidence type="ECO:0000256" key="2">
    <source>
        <dbReference type="ARBA" id="ARBA00023315"/>
    </source>
</evidence>
<proteinExistence type="predicted"/>
<evidence type="ECO:0000313" key="4">
    <source>
        <dbReference type="EMBL" id="GIG77347.1"/>
    </source>
</evidence>
<dbReference type="SUPFAM" id="SSF55729">
    <property type="entry name" value="Acyl-CoA N-acyltransferases (Nat)"/>
    <property type="match status" value="1"/>
</dbReference>
<comment type="caution">
    <text evidence="4">The sequence shown here is derived from an EMBL/GenBank/DDBJ whole genome shotgun (WGS) entry which is preliminary data.</text>
</comment>
<dbReference type="PANTHER" id="PTHR43877:SF1">
    <property type="entry name" value="ACETYLTRANSFERASE"/>
    <property type="match status" value="1"/>
</dbReference>
<dbReference type="Pfam" id="PF00583">
    <property type="entry name" value="Acetyltransf_1"/>
    <property type="match status" value="1"/>
</dbReference>
<sequence length="169" mass="18272">MQVIAPALDNGGVIDIRIRPARAEEAGLLGDLALRSKGHWGYDHDFLEACRAELTFHPDQLRAQRIAVAESAGRVLGFYSLTGEPPDGELGNMWVEPDAIGGGVGRHLWHHALRTARSAGFTTLRIDADPFAEGFYLAMGAERVGETPSGSIPGRVLPLLRMRVPPQPS</sequence>
<reference evidence="4 5" key="1">
    <citation type="submission" date="2021-01" db="EMBL/GenBank/DDBJ databases">
        <title>Whole genome shotgun sequence of Planotetraspora kaengkrachanensis NBRC 104272.</title>
        <authorList>
            <person name="Komaki H."/>
            <person name="Tamura T."/>
        </authorList>
    </citation>
    <scope>NUCLEOTIDE SEQUENCE [LARGE SCALE GENOMIC DNA]</scope>
    <source>
        <strain evidence="4 5">NBRC 104272</strain>
    </source>
</reference>
<dbReference type="Proteomes" id="UP000630097">
    <property type="component" value="Unassembled WGS sequence"/>
</dbReference>
<keyword evidence="5" id="KW-1185">Reference proteome</keyword>
<dbReference type="EMBL" id="BONV01000001">
    <property type="protein sequence ID" value="GIG77347.1"/>
    <property type="molecule type" value="Genomic_DNA"/>
</dbReference>
<evidence type="ECO:0000256" key="1">
    <source>
        <dbReference type="ARBA" id="ARBA00022679"/>
    </source>
</evidence>
<evidence type="ECO:0000259" key="3">
    <source>
        <dbReference type="PROSITE" id="PS51186"/>
    </source>
</evidence>
<keyword evidence="1" id="KW-0808">Transferase</keyword>
<feature type="domain" description="N-acetyltransferase" evidence="3">
    <location>
        <begin position="16"/>
        <end position="167"/>
    </location>
</feature>
<dbReference type="InterPro" id="IPR000182">
    <property type="entry name" value="GNAT_dom"/>
</dbReference>